<evidence type="ECO:0000256" key="1">
    <source>
        <dbReference type="SAM" id="MobiDB-lite"/>
    </source>
</evidence>
<comment type="caution">
    <text evidence="2">The sequence shown here is derived from an EMBL/GenBank/DDBJ whole genome shotgun (WGS) entry which is preliminary data.</text>
</comment>
<organism evidence="2 3">
    <name type="scientific">Aquibacillus koreensis</name>
    <dbReference type="NCBI Taxonomy" id="279446"/>
    <lineage>
        <taxon>Bacteria</taxon>
        <taxon>Bacillati</taxon>
        <taxon>Bacillota</taxon>
        <taxon>Bacilli</taxon>
        <taxon>Bacillales</taxon>
        <taxon>Bacillaceae</taxon>
        <taxon>Aquibacillus</taxon>
    </lineage>
</organism>
<proteinExistence type="predicted"/>
<feature type="region of interest" description="Disordered" evidence="1">
    <location>
        <begin position="1"/>
        <end position="49"/>
    </location>
</feature>
<dbReference type="EMBL" id="JAMQJZ010000004">
    <property type="protein sequence ID" value="MDC3420088.1"/>
    <property type="molecule type" value="Genomic_DNA"/>
</dbReference>
<gene>
    <name evidence="2" type="ORF">NC661_06865</name>
</gene>
<name>A0A9X3WJK5_9BACI</name>
<accession>A0A9X3WJK5</accession>
<keyword evidence="3" id="KW-1185">Reference proteome</keyword>
<sequence length="49" mass="5683">MSKKSKSKRFTQQGVDSVKQHDQRFPYHERLADAEKTKEKADEQSLGGF</sequence>
<evidence type="ECO:0000313" key="3">
    <source>
        <dbReference type="Proteomes" id="UP001145072"/>
    </source>
</evidence>
<dbReference type="Proteomes" id="UP001145072">
    <property type="component" value="Unassembled WGS sequence"/>
</dbReference>
<dbReference type="AlphaFoldDB" id="A0A9X3WJK5"/>
<reference evidence="2" key="1">
    <citation type="submission" date="2022-06" db="EMBL/GenBank/DDBJ databases">
        <title>Aquibacillus sp. a new bacterium isolated from soil saline samples.</title>
        <authorList>
            <person name="Galisteo C."/>
            <person name="De La Haba R."/>
            <person name="Sanchez-Porro C."/>
            <person name="Ventosa A."/>
        </authorList>
    </citation>
    <scope>NUCLEOTIDE SEQUENCE</scope>
    <source>
        <strain evidence="2">JCM 12387</strain>
    </source>
</reference>
<evidence type="ECO:0000313" key="2">
    <source>
        <dbReference type="EMBL" id="MDC3420088.1"/>
    </source>
</evidence>
<protein>
    <submittedName>
        <fullName evidence="2">Competence protein</fullName>
    </submittedName>
</protein>
<dbReference type="RefSeq" id="WP_259868471.1">
    <property type="nucleotide sequence ID" value="NZ_JAMQJZ010000004.1"/>
</dbReference>
<feature type="compositionally biased region" description="Basic and acidic residues" evidence="1">
    <location>
        <begin position="18"/>
        <end position="43"/>
    </location>
</feature>